<dbReference type="Pfam" id="PF00004">
    <property type="entry name" value="AAA"/>
    <property type="match status" value="1"/>
</dbReference>
<dbReference type="InterPro" id="IPR003959">
    <property type="entry name" value="ATPase_AAA_core"/>
</dbReference>
<evidence type="ECO:0000256" key="1">
    <source>
        <dbReference type="ARBA" id="ARBA00022741"/>
    </source>
</evidence>
<evidence type="ECO:0000313" key="4">
    <source>
        <dbReference type="EMBL" id="CCF32812.1"/>
    </source>
</evidence>
<dbReference type="STRING" id="759273.H1UXW1"/>
<dbReference type="SUPFAM" id="SSF52540">
    <property type="entry name" value="P-loop containing nucleoside triphosphate hydrolases"/>
    <property type="match status" value="1"/>
</dbReference>
<dbReference type="PANTHER" id="PTHR45991:SF1">
    <property type="entry name" value="PACHYTENE CHECKPOINT PROTEIN 2 HOMOLOG"/>
    <property type="match status" value="1"/>
</dbReference>
<dbReference type="InterPro" id="IPR044539">
    <property type="entry name" value="Pch2-like"/>
</dbReference>
<keyword evidence="2" id="KW-0067">ATP-binding</keyword>
<dbReference type="GO" id="GO:0007131">
    <property type="term" value="P:reciprocal meiotic recombination"/>
    <property type="evidence" value="ECO:0007669"/>
    <property type="project" value="TreeGrafter"/>
</dbReference>
<dbReference type="EMBL" id="CACQ02000546">
    <property type="protein sequence ID" value="CCF32812.1"/>
    <property type="molecule type" value="Genomic_DNA"/>
</dbReference>
<dbReference type="HOGENOM" id="CLU_799285_0_0_1"/>
<evidence type="ECO:0000259" key="3">
    <source>
        <dbReference type="Pfam" id="PF00004"/>
    </source>
</evidence>
<evidence type="ECO:0000256" key="2">
    <source>
        <dbReference type="ARBA" id="ARBA00022840"/>
    </source>
</evidence>
<keyword evidence="4" id="KW-0675">Receptor</keyword>
<dbReference type="Gene3D" id="3.40.50.300">
    <property type="entry name" value="P-loop containing nucleotide triphosphate hydrolases"/>
    <property type="match status" value="1"/>
</dbReference>
<gene>
    <name evidence="4" type="ORF">CH063_00870</name>
</gene>
<dbReference type="PANTHER" id="PTHR45991">
    <property type="entry name" value="PACHYTENE CHECKPOINT PROTEIN 2"/>
    <property type="match status" value="1"/>
</dbReference>
<dbReference type="GO" id="GO:0016887">
    <property type="term" value="F:ATP hydrolysis activity"/>
    <property type="evidence" value="ECO:0007669"/>
    <property type="project" value="InterPro"/>
</dbReference>
<keyword evidence="1" id="KW-0547">Nucleotide-binding</keyword>
<dbReference type="VEuPathDB" id="FungiDB:CH63R_11125"/>
<dbReference type="Proteomes" id="UP000007174">
    <property type="component" value="Unassembled WGS sequence"/>
</dbReference>
<dbReference type="GO" id="GO:0005634">
    <property type="term" value="C:nucleus"/>
    <property type="evidence" value="ECO:0007669"/>
    <property type="project" value="TreeGrafter"/>
</dbReference>
<proteinExistence type="predicted"/>
<sequence>MADTAVTLGRTDDYILVSKPKKGIAYVEARLKDDRIPSHTDRGCQLLLSRLEQEWSPPKLKDDTVISLEADLLKEPVFHKGVPSELFHSLRVVEFQGLDPTTRVVSMRDVAIKVNLYRCTPESPSVSDDEIVTMLPSSTLDGLWELLVLDHSVQSRILRWVNNYAMSRTTQLPLASSAASSIVPLLGPTGSGKTTLTKALAQKVAIRLCATHETIRLVEAGSRQPYNFNHFARGALEDPSCLHILIIDNVEAIAWSCKRPDAEQHMIETDLTVGETEDNNPGSQVLRLARVVGNDAFARFVAYVVTRAMMGHMYHSTCDLSEAVGAALRCVEQHVRKGGRDYADKRQSYFLMLR</sequence>
<dbReference type="InterPro" id="IPR027417">
    <property type="entry name" value="P-loop_NTPase"/>
</dbReference>
<dbReference type="eggNOG" id="KOG0744">
    <property type="taxonomic scope" value="Eukaryota"/>
</dbReference>
<protein>
    <submittedName>
        <fullName evidence="4">Thyroid receptor-interacting protein 13</fullName>
    </submittedName>
</protein>
<accession>H1UXW1</accession>
<organism evidence="4 5">
    <name type="scientific">Colletotrichum higginsianum (strain IMI 349063)</name>
    <name type="common">Crucifer anthracnose fungus</name>
    <dbReference type="NCBI Taxonomy" id="759273"/>
    <lineage>
        <taxon>Eukaryota</taxon>
        <taxon>Fungi</taxon>
        <taxon>Dikarya</taxon>
        <taxon>Ascomycota</taxon>
        <taxon>Pezizomycotina</taxon>
        <taxon>Sordariomycetes</taxon>
        <taxon>Hypocreomycetidae</taxon>
        <taxon>Glomerellales</taxon>
        <taxon>Glomerellaceae</taxon>
        <taxon>Colletotrichum</taxon>
        <taxon>Colletotrichum destructivum species complex</taxon>
    </lineage>
</organism>
<reference evidence="5" key="1">
    <citation type="journal article" date="2012" name="Nat. Genet.">
        <title>Lifestyle transitions in plant pathogenic Colletotrichum fungi deciphered by genome and transcriptome analyses.</title>
        <authorList>
            <person name="O'Connell R.J."/>
            <person name="Thon M.R."/>
            <person name="Hacquard S."/>
            <person name="Amyotte S.G."/>
            <person name="Kleemann J."/>
            <person name="Torres M.F."/>
            <person name="Damm U."/>
            <person name="Buiate E.A."/>
            <person name="Epstein L."/>
            <person name="Alkan N."/>
            <person name="Altmueller J."/>
            <person name="Alvarado-Balderrama L."/>
            <person name="Bauser C.A."/>
            <person name="Becker C."/>
            <person name="Birren B.W."/>
            <person name="Chen Z."/>
            <person name="Choi J."/>
            <person name="Crouch J.A."/>
            <person name="Duvick J.P."/>
            <person name="Farman M.A."/>
            <person name="Gan P."/>
            <person name="Heiman D."/>
            <person name="Henrissat B."/>
            <person name="Howard R.J."/>
            <person name="Kabbage M."/>
            <person name="Koch C."/>
            <person name="Kracher B."/>
            <person name="Kubo Y."/>
            <person name="Law A.D."/>
            <person name="Lebrun M.-H."/>
            <person name="Lee Y.-H."/>
            <person name="Miyara I."/>
            <person name="Moore N."/>
            <person name="Neumann U."/>
            <person name="Nordstroem K."/>
            <person name="Panaccione D.G."/>
            <person name="Panstruga R."/>
            <person name="Place M."/>
            <person name="Proctor R.H."/>
            <person name="Prusky D."/>
            <person name="Rech G."/>
            <person name="Reinhardt R."/>
            <person name="Rollins J.A."/>
            <person name="Rounsley S."/>
            <person name="Schardl C.L."/>
            <person name="Schwartz D.C."/>
            <person name="Shenoy N."/>
            <person name="Shirasu K."/>
            <person name="Sikhakolli U.R."/>
            <person name="Stueber K."/>
            <person name="Sukno S.A."/>
            <person name="Sweigard J.A."/>
            <person name="Takano Y."/>
            <person name="Takahara H."/>
            <person name="Trail F."/>
            <person name="van der Does H.C."/>
            <person name="Voll L.M."/>
            <person name="Will I."/>
            <person name="Young S."/>
            <person name="Zeng Q."/>
            <person name="Zhang J."/>
            <person name="Zhou S."/>
            <person name="Dickman M.B."/>
            <person name="Schulze-Lefert P."/>
            <person name="Ver Loren van Themaat E."/>
            <person name="Ma L.-J."/>
            <person name="Vaillancourt L.J."/>
        </authorList>
    </citation>
    <scope>NUCLEOTIDE SEQUENCE [LARGE SCALE GENOMIC DNA]</scope>
    <source>
        <strain evidence="5">IMI 349063</strain>
    </source>
</reference>
<dbReference type="GO" id="GO:0005524">
    <property type="term" value="F:ATP binding"/>
    <property type="evidence" value="ECO:0007669"/>
    <property type="project" value="UniProtKB-KW"/>
</dbReference>
<feature type="domain" description="ATPase AAA-type core" evidence="3">
    <location>
        <begin position="185"/>
        <end position="257"/>
    </location>
</feature>
<dbReference type="AlphaFoldDB" id="H1UXW1"/>
<dbReference type="GO" id="GO:0051598">
    <property type="term" value="P:meiotic recombination checkpoint signaling"/>
    <property type="evidence" value="ECO:0007669"/>
    <property type="project" value="TreeGrafter"/>
</dbReference>
<dbReference type="GO" id="GO:0005694">
    <property type="term" value="C:chromosome"/>
    <property type="evidence" value="ECO:0007669"/>
    <property type="project" value="TreeGrafter"/>
</dbReference>
<name>H1UXW1_COLHI</name>
<evidence type="ECO:0000313" key="5">
    <source>
        <dbReference type="Proteomes" id="UP000007174"/>
    </source>
</evidence>